<proteinExistence type="predicted"/>
<reference evidence="2 3" key="1">
    <citation type="submission" date="2016-10" db="EMBL/GenBank/DDBJ databases">
        <authorList>
            <person name="de Groot N.N."/>
        </authorList>
    </citation>
    <scope>NUCLEOTIDE SEQUENCE [LARGE SCALE GENOMIC DNA]</scope>
    <source>
        <strain evidence="2 3">DSM 11443</strain>
    </source>
</reference>
<protein>
    <submittedName>
        <fullName evidence="2">Diacylglycerol kinase family enzyme</fullName>
    </submittedName>
</protein>
<keyword evidence="2" id="KW-0418">Kinase</keyword>
<dbReference type="Gene3D" id="2.60.200.40">
    <property type="match status" value="1"/>
</dbReference>
<dbReference type="InterPro" id="IPR001206">
    <property type="entry name" value="Diacylglycerol_kinase_cat_dom"/>
</dbReference>
<keyword evidence="3" id="KW-1185">Reference proteome</keyword>
<feature type="domain" description="DAGKc" evidence="1">
    <location>
        <begin position="1"/>
        <end position="131"/>
    </location>
</feature>
<evidence type="ECO:0000259" key="1">
    <source>
        <dbReference type="PROSITE" id="PS50146"/>
    </source>
</evidence>
<evidence type="ECO:0000313" key="2">
    <source>
        <dbReference type="EMBL" id="SFE14563.1"/>
    </source>
</evidence>
<dbReference type="Gene3D" id="3.40.50.10330">
    <property type="entry name" value="Probable inorganic polyphosphate/atp-NAD kinase, domain 1"/>
    <property type="match status" value="1"/>
</dbReference>
<dbReference type="EMBL" id="FOMW01000005">
    <property type="protein sequence ID" value="SFE14563.1"/>
    <property type="molecule type" value="Genomic_DNA"/>
</dbReference>
<keyword evidence="2" id="KW-0808">Transferase</keyword>
<dbReference type="PANTHER" id="PTHR12358:SF54">
    <property type="entry name" value="SPHINGOSINE KINASE RELATED PROTEIN"/>
    <property type="match status" value="1"/>
</dbReference>
<dbReference type="InterPro" id="IPR050187">
    <property type="entry name" value="Lipid_Phosphate_FormReg"/>
</dbReference>
<dbReference type="InterPro" id="IPR017438">
    <property type="entry name" value="ATP-NAD_kinase_N"/>
</dbReference>
<dbReference type="Proteomes" id="UP000198977">
    <property type="component" value="Unassembled WGS sequence"/>
</dbReference>
<dbReference type="AlphaFoldDB" id="A0A1I1Y8V9"/>
<dbReference type="GO" id="GO:0016301">
    <property type="term" value="F:kinase activity"/>
    <property type="evidence" value="ECO:0007669"/>
    <property type="project" value="UniProtKB-KW"/>
</dbReference>
<name>A0A1I1Y8V9_9RHOB</name>
<evidence type="ECO:0000313" key="3">
    <source>
        <dbReference type="Proteomes" id="UP000198977"/>
    </source>
</evidence>
<dbReference type="SMART" id="SM00046">
    <property type="entry name" value="DAGKc"/>
    <property type="match status" value="1"/>
</dbReference>
<dbReference type="RefSeq" id="WP_093923391.1">
    <property type="nucleotide sequence ID" value="NZ_FOMW01000005.1"/>
</dbReference>
<dbReference type="OrthoDB" id="9815110at2"/>
<organism evidence="2 3">
    <name type="scientific">Sulfitobacter brevis</name>
    <dbReference type="NCBI Taxonomy" id="74348"/>
    <lineage>
        <taxon>Bacteria</taxon>
        <taxon>Pseudomonadati</taxon>
        <taxon>Pseudomonadota</taxon>
        <taxon>Alphaproteobacteria</taxon>
        <taxon>Rhodobacterales</taxon>
        <taxon>Roseobacteraceae</taxon>
        <taxon>Sulfitobacter</taxon>
    </lineage>
</organism>
<accession>A0A1I1Y8V9</accession>
<dbReference type="PROSITE" id="PS50146">
    <property type="entry name" value="DAGK"/>
    <property type="match status" value="1"/>
</dbReference>
<dbReference type="Pfam" id="PF00781">
    <property type="entry name" value="DAGK_cat"/>
    <property type="match status" value="1"/>
</dbReference>
<gene>
    <name evidence="2" type="ORF">SAMN04488523_105133</name>
</gene>
<dbReference type="SUPFAM" id="SSF111331">
    <property type="entry name" value="NAD kinase/diacylglycerol kinase-like"/>
    <property type="match status" value="1"/>
</dbReference>
<dbReference type="InterPro" id="IPR016064">
    <property type="entry name" value="NAD/diacylglycerol_kinase_sf"/>
</dbReference>
<dbReference type="PANTHER" id="PTHR12358">
    <property type="entry name" value="SPHINGOSINE KINASE"/>
    <property type="match status" value="1"/>
</dbReference>
<sequence>MPQQRITIVLNSASGRHNSTDQETTYRRAFEHHGCDVRIVRISDYESVEDAARAALSKADHTLVVAGGDGTICAFASVMLEHDRPFGIIPSGTFNYFGRSLGLPEELEAAVELIVTGAAGPVEAATINGKMFLNNASIGAYAAILQTREGIYKRWGRSRIAAYWSVVKALATFRAPLHLDVTIDDVHRSFKTPLIFIINNAFQLEQMGLDGIDCIHSGKMVVLLAPDTNRWGLFKHAAALAVGLARKQTDYTMHCGKDVNIVMRRARRPVARDGELTRMAGPFELRRTSRPLQVIMAPERTEQVR</sequence>
<dbReference type="STRING" id="74348.SAMN04488523_105133"/>